<reference evidence="2" key="1">
    <citation type="submission" date="2020-12" db="EMBL/GenBank/DDBJ databases">
        <title>Metabolic potential, ecology and presence of endohyphal bacteria is reflected in genomic diversity of Mucoromycotina.</title>
        <authorList>
            <person name="Muszewska A."/>
            <person name="Okrasinska A."/>
            <person name="Steczkiewicz K."/>
            <person name="Drgas O."/>
            <person name="Orlowska M."/>
            <person name="Perlinska-Lenart U."/>
            <person name="Aleksandrzak-Piekarczyk T."/>
            <person name="Szatraj K."/>
            <person name="Zielenkiewicz U."/>
            <person name="Pilsyk S."/>
            <person name="Malc E."/>
            <person name="Mieczkowski P."/>
            <person name="Kruszewska J.S."/>
            <person name="Biernat P."/>
            <person name="Pawlowska J."/>
        </authorList>
    </citation>
    <scope>NUCLEOTIDE SEQUENCE</scope>
    <source>
        <strain evidence="2">WA0000017839</strain>
    </source>
</reference>
<dbReference type="OrthoDB" id="2555519at2759"/>
<evidence type="ECO:0000313" key="2">
    <source>
        <dbReference type="EMBL" id="KAG2213976.1"/>
    </source>
</evidence>
<sequence>MTKEPHQPPKAVNIIRPNPNYGLLNNTTSTSSSGSSNSGSIVQKRTGSVASSTTRKLRVNSTVTKPLLNLYHPPTRKPSYDDYHRSTVSSNRPPIEIYKPQQQRMPKSYTSPSLSNEQIQPIQPTNKPISRPSHRSVLGPINTPVAITSAQNDRYHENTSSVEVIDDKTSTVEDTIDDSEQDDEDDEDDEEEDEQEDDEEEPIINEARVNRKIADLELSINSLLSVNAMLESTVRKQASQLSQMKIKMLSGGSVDIILDEEVPIIEVDDDKEEDWDQDLLFQKLRKITEQMIEQGQKSIDFEYKILGRVLSNYTPQEEEEEDDDEGMEAIRIIIYVFLICNYRSNSIIDTFNIKIYPIKRTSYYTNTRHIYTTCCKTIQTCKKEE</sequence>
<feature type="compositionally biased region" description="Polar residues" evidence="1">
    <location>
        <begin position="100"/>
        <end position="128"/>
    </location>
</feature>
<proteinExistence type="predicted"/>
<evidence type="ECO:0000313" key="3">
    <source>
        <dbReference type="Proteomes" id="UP000603453"/>
    </source>
</evidence>
<gene>
    <name evidence="2" type="ORF">INT47_001246</name>
</gene>
<name>A0A8H7RQH1_9FUNG</name>
<feature type="compositionally biased region" description="Low complexity" evidence="1">
    <location>
        <begin position="22"/>
        <end position="40"/>
    </location>
</feature>
<evidence type="ECO:0000256" key="1">
    <source>
        <dbReference type="SAM" id="MobiDB-lite"/>
    </source>
</evidence>
<keyword evidence="3" id="KW-1185">Reference proteome</keyword>
<dbReference type="AlphaFoldDB" id="A0A8H7RQH1"/>
<feature type="compositionally biased region" description="Polar residues" evidence="1">
    <location>
        <begin position="145"/>
        <end position="162"/>
    </location>
</feature>
<feature type="region of interest" description="Disordered" evidence="1">
    <location>
        <begin position="1"/>
        <end position="204"/>
    </location>
</feature>
<feature type="compositionally biased region" description="Acidic residues" evidence="1">
    <location>
        <begin position="174"/>
        <end position="203"/>
    </location>
</feature>
<dbReference type="EMBL" id="JAEPRD010000002">
    <property type="protein sequence ID" value="KAG2213976.1"/>
    <property type="molecule type" value="Genomic_DNA"/>
</dbReference>
<organism evidence="2 3">
    <name type="scientific">Mucor saturninus</name>
    <dbReference type="NCBI Taxonomy" id="64648"/>
    <lineage>
        <taxon>Eukaryota</taxon>
        <taxon>Fungi</taxon>
        <taxon>Fungi incertae sedis</taxon>
        <taxon>Mucoromycota</taxon>
        <taxon>Mucoromycotina</taxon>
        <taxon>Mucoromycetes</taxon>
        <taxon>Mucorales</taxon>
        <taxon>Mucorineae</taxon>
        <taxon>Mucoraceae</taxon>
        <taxon>Mucor</taxon>
    </lineage>
</organism>
<protein>
    <submittedName>
        <fullName evidence="2">Uncharacterized protein</fullName>
    </submittedName>
</protein>
<feature type="compositionally biased region" description="Polar residues" evidence="1">
    <location>
        <begin position="41"/>
        <end position="64"/>
    </location>
</feature>
<comment type="caution">
    <text evidence="2">The sequence shown here is derived from an EMBL/GenBank/DDBJ whole genome shotgun (WGS) entry which is preliminary data.</text>
</comment>
<dbReference type="Proteomes" id="UP000603453">
    <property type="component" value="Unassembled WGS sequence"/>
</dbReference>
<accession>A0A8H7RQH1</accession>